<dbReference type="EMBL" id="CP047260">
    <property type="protein sequence ID" value="QHE99881.1"/>
    <property type="molecule type" value="Genomic_DNA"/>
</dbReference>
<dbReference type="InterPro" id="IPR032675">
    <property type="entry name" value="LRR_dom_sf"/>
</dbReference>
<evidence type="ECO:0000313" key="2">
    <source>
        <dbReference type="Proteomes" id="UP000003811"/>
    </source>
</evidence>
<dbReference type="RefSeq" id="WP_007252907.1">
    <property type="nucleotide sequence ID" value="NZ_CP047260.1"/>
</dbReference>
<dbReference type="AlphaFoldDB" id="A0A8T8C8M7"/>
<dbReference type="SUPFAM" id="SSF52058">
    <property type="entry name" value="L domain-like"/>
    <property type="match status" value="1"/>
</dbReference>
<evidence type="ECO:0000313" key="1">
    <source>
        <dbReference type="EMBL" id="QHE99881.1"/>
    </source>
</evidence>
<name>A0A8T8C8M7_PSEYM</name>
<gene>
    <name evidence="1" type="ORF">PMA4326_026890</name>
</gene>
<reference evidence="1 2" key="1">
    <citation type="journal article" date="2011" name="PLoS Pathog.">
        <title>Dynamic evolution of pathogenicity revealed by sequencing and comparative genomics of 19 Pseudomonas syringae isolates.</title>
        <authorList>
            <person name="Baltrus D.A."/>
            <person name="Nishimura M.T."/>
            <person name="Romanchuk A."/>
            <person name="Chang J.H."/>
            <person name="Mukhtar M.S."/>
            <person name="Cherkis K."/>
            <person name="Roach J."/>
            <person name="Grant S.R."/>
            <person name="Jones C.D."/>
            <person name="Dangl J.L."/>
        </authorList>
    </citation>
    <scope>NUCLEOTIDE SEQUENCE [LARGE SCALE GENOMIC DNA]</scope>
    <source>
        <strain evidence="1 2">ES4326</strain>
    </source>
</reference>
<dbReference type="Gene3D" id="3.80.10.10">
    <property type="entry name" value="Ribonuclease Inhibitor"/>
    <property type="match status" value="1"/>
</dbReference>
<protein>
    <submittedName>
        <fullName evidence="1">Toxin</fullName>
    </submittedName>
</protein>
<proteinExistence type="predicted"/>
<accession>A0A8T8C8M7</accession>
<organism evidence="1 2">
    <name type="scientific">Pseudomonas syringae pv. maculicola str. ES4326</name>
    <dbReference type="NCBI Taxonomy" id="629265"/>
    <lineage>
        <taxon>Bacteria</taxon>
        <taxon>Pseudomonadati</taxon>
        <taxon>Pseudomonadota</taxon>
        <taxon>Gammaproteobacteria</taxon>
        <taxon>Pseudomonadales</taxon>
        <taxon>Pseudomonadaceae</taxon>
        <taxon>Pseudomonas</taxon>
    </lineage>
</organism>
<dbReference type="Proteomes" id="UP000003811">
    <property type="component" value="Chromosome"/>
</dbReference>
<dbReference type="GeneID" id="64468366"/>
<sequence length="281" mass="31824">MKKFSYNENINAFEISEHFFSEGLKQAQKKGYTHIRIMKDNSVTSSAVLDLGSLASSEFVESLNISQDINLKKVDLSPLYTCNSLKALTISHLKDALDFSKLSSLKTLYITKAYDEIESLHISNVSDLLLAGIKNKNLTFLEAPKLEALRISGGNIESFEGLQACGALNNVEISHCPKLIDIRQLAELANLKKLSVEKCKNIRNYFFLSDSDVLEQFFASELDSLSFVPSLKKIQFIKFWDVKDGNLKPLLDAKTLKRVDFFPQKKNYTHTKDEVNKLLER</sequence>